<sequence length="150" mass="17214">MIASAGLEGEQKLHHFTEPSGGVTVRQKRPEIITGSESETLHCEHDDATHLTMFWYVLKHLHAPTSLYEYFEKEWRQGIDQRKRSGRPHHIHITLDKMELLYVFVALLFSTKSSGGVTVLQKRPEIITGTGSESETLHCEHDDANHDYMF</sequence>
<proteinExistence type="predicted"/>
<organism evidence="1 2">
    <name type="scientific">Synaphobranchus kaupii</name>
    <name type="common">Kaup's arrowtooth eel</name>
    <dbReference type="NCBI Taxonomy" id="118154"/>
    <lineage>
        <taxon>Eukaryota</taxon>
        <taxon>Metazoa</taxon>
        <taxon>Chordata</taxon>
        <taxon>Craniata</taxon>
        <taxon>Vertebrata</taxon>
        <taxon>Euteleostomi</taxon>
        <taxon>Actinopterygii</taxon>
        <taxon>Neopterygii</taxon>
        <taxon>Teleostei</taxon>
        <taxon>Anguilliformes</taxon>
        <taxon>Synaphobranchidae</taxon>
        <taxon>Synaphobranchus</taxon>
    </lineage>
</organism>
<dbReference type="EMBL" id="JAINUF010000015">
    <property type="protein sequence ID" value="KAJ8340918.1"/>
    <property type="molecule type" value="Genomic_DNA"/>
</dbReference>
<dbReference type="AlphaFoldDB" id="A0A9Q1IGE2"/>
<protein>
    <submittedName>
        <fullName evidence="1">Uncharacterized protein</fullName>
    </submittedName>
</protein>
<accession>A0A9Q1IGE2</accession>
<keyword evidence="2" id="KW-1185">Reference proteome</keyword>
<comment type="caution">
    <text evidence="1">The sequence shown here is derived from an EMBL/GenBank/DDBJ whole genome shotgun (WGS) entry which is preliminary data.</text>
</comment>
<dbReference type="Proteomes" id="UP001152622">
    <property type="component" value="Chromosome 15"/>
</dbReference>
<evidence type="ECO:0000313" key="2">
    <source>
        <dbReference type="Proteomes" id="UP001152622"/>
    </source>
</evidence>
<reference evidence="1" key="1">
    <citation type="journal article" date="2023" name="Science">
        <title>Genome structures resolve the early diversification of teleost fishes.</title>
        <authorList>
            <person name="Parey E."/>
            <person name="Louis A."/>
            <person name="Montfort J."/>
            <person name="Bouchez O."/>
            <person name="Roques C."/>
            <person name="Iampietro C."/>
            <person name="Lluch J."/>
            <person name="Castinel A."/>
            <person name="Donnadieu C."/>
            <person name="Desvignes T."/>
            <person name="Floi Bucao C."/>
            <person name="Jouanno E."/>
            <person name="Wen M."/>
            <person name="Mejri S."/>
            <person name="Dirks R."/>
            <person name="Jansen H."/>
            <person name="Henkel C."/>
            <person name="Chen W.J."/>
            <person name="Zahm M."/>
            <person name="Cabau C."/>
            <person name="Klopp C."/>
            <person name="Thompson A.W."/>
            <person name="Robinson-Rechavi M."/>
            <person name="Braasch I."/>
            <person name="Lecointre G."/>
            <person name="Bobe J."/>
            <person name="Postlethwait J.H."/>
            <person name="Berthelot C."/>
            <person name="Roest Crollius H."/>
            <person name="Guiguen Y."/>
        </authorList>
    </citation>
    <scope>NUCLEOTIDE SEQUENCE</scope>
    <source>
        <strain evidence="1">WJC10195</strain>
    </source>
</reference>
<evidence type="ECO:0000313" key="1">
    <source>
        <dbReference type="EMBL" id="KAJ8340918.1"/>
    </source>
</evidence>
<name>A0A9Q1IGE2_SYNKA</name>
<gene>
    <name evidence="1" type="ORF">SKAU_G00332090</name>
</gene>